<reference evidence="2 3" key="1">
    <citation type="submission" date="2017-01" db="EMBL/GenBank/DDBJ databases">
        <authorList>
            <person name="Mah S.A."/>
            <person name="Swanson W.J."/>
            <person name="Moy G.W."/>
            <person name="Vacquier V.D."/>
        </authorList>
    </citation>
    <scope>NUCLEOTIDE SEQUENCE [LARGE SCALE GENOMIC DNA]</scope>
    <source>
        <strain evidence="2 3">DSM 29590</strain>
    </source>
</reference>
<gene>
    <name evidence="2" type="ORF">SAMN05421666_2771</name>
</gene>
<dbReference type="InterPro" id="IPR051044">
    <property type="entry name" value="MAG_DAG_Lipase"/>
</dbReference>
<dbReference type="InterPro" id="IPR029058">
    <property type="entry name" value="AB_hydrolase_fold"/>
</dbReference>
<dbReference type="Gene3D" id="3.40.50.1820">
    <property type="entry name" value="alpha/beta hydrolase"/>
    <property type="match status" value="1"/>
</dbReference>
<proteinExistence type="predicted"/>
<dbReference type="PANTHER" id="PTHR11614">
    <property type="entry name" value="PHOSPHOLIPASE-RELATED"/>
    <property type="match status" value="1"/>
</dbReference>
<evidence type="ECO:0000313" key="2">
    <source>
        <dbReference type="EMBL" id="SIS22731.1"/>
    </source>
</evidence>
<protein>
    <submittedName>
        <fullName evidence="2">Lysophospholipase</fullName>
    </submittedName>
</protein>
<dbReference type="Proteomes" id="UP000186019">
    <property type="component" value="Unassembled WGS sequence"/>
</dbReference>
<accession>A0A1N7HDA1</accession>
<sequence length="311" mass="34007">MDTAPFFAEIAGGPDGGHAAWVRADDGVRLRIGAWPVADARGTIILFPGRTEFIEKYGRAAADLGARGYGMATIDWRGQGLSDRLTGDAMTGDVGDFQDYQKDVAALMRAAGALDLPRPWHLLAHSMGGAIGLRAAADGLPVASAAFSAPMWGIRMRAALRPLAWSLGWGSQRVGLGHKFAPSTGPKSYMLSEPFESNDLTRDAEMHTHMVAQLTDHPELSLGGPSLRWLFGALQECRRLHALPSPDLPCLTIVGTDERIVDVPRIKARIARWPGARLEWLNGARHEPMMDRPETRQAVWDMLERFWTAHS</sequence>
<evidence type="ECO:0000259" key="1">
    <source>
        <dbReference type="Pfam" id="PF12146"/>
    </source>
</evidence>
<dbReference type="EMBL" id="FTNV01000003">
    <property type="protein sequence ID" value="SIS22731.1"/>
    <property type="molecule type" value="Genomic_DNA"/>
</dbReference>
<keyword evidence="3" id="KW-1185">Reference proteome</keyword>
<dbReference type="SUPFAM" id="SSF53474">
    <property type="entry name" value="alpha/beta-Hydrolases"/>
    <property type="match status" value="1"/>
</dbReference>
<dbReference type="RefSeq" id="WP_076534891.1">
    <property type="nucleotide sequence ID" value="NZ_FOAC01000002.1"/>
</dbReference>
<organism evidence="2 3">
    <name type="scientific">Roseovarius nanhaiticus</name>
    <dbReference type="NCBI Taxonomy" id="573024"/>
    <lineage>
        <taxon>Bacteria</taxon>
        <taxon>Pseudomonadati</taxon>
        <taxon>Pseudomonadota</taxon>
        <taxon>Alphaproteobacteria</taxon>
        <taxon>Rhodobacterales</taxon>
        <taxon>Roseobacteraceae</taxon>
        <taxon>Roseovarius</taxon>
    </lineage>
</organism>
<dbReference type="InterPro" id="IPR022742">
    <property type="entry name" value="Hydrolase_4"/>
</dbReference>
<dbReference type="AlphaFoldDB" id="A0A1N7HDA1"/>
<dbReference type="STRING" id="573024.SAMN05216208_2544"/>
<dbReference type="Pfam" id="PF12146">
    <property type="entry name" value="Hydrolase_4"/>
    <property type="match status" value="1"/>
</dbReference>
<name>A0A1N7HDA1_9RHOB</name>
<dbReference type="OrthoDB" id="9788260at2"/>
<feature type="domain" description="Serine aminopeptidase S33" evidence="1">
    <location>
        <begin position="39"/>
        <end position="292"/>
    </location>
</feature>
<evidence type="ECO:0000313" key="3">
    <source>
        <dbReference type="Proteomes" id="UP000186019"/>
    </source>
</evidence>